<proteinExistence type="predicted"/>
<dbReference type="RefSeq" id="WP_212531224.1">
    <property type="nucleotide sequence ID" value="NZ_JAGSOG010000159.1"/>
</dbReference>
<feature type="compositionally biased region" description="Basic and acidic residues" evidence="1">
    <location>
        <begin position="8"/>
        <end position="27"/>
    </location>
</feature>
<evidence type="ECO:0000256" key="1">
    <source>
        <dbReference type="SAM" id="MobiDB-lite"/>
    </source>
</evidence>
<feature type="region of interest" description="Disordered" evidence="1">
    <location>
        <begin position="1"/>
        <end position="34"/>
    </location>
</feature>
<feature type="non-terminal residue" evidence="2">
    <location>
        <position position="64"/>
    </location>
</feature>
<evidence type="ECO:0000313" key="2">
    <source>
        <dbReference type="EMBL" id="MBR7836750.1"/>
    </source>
</evidence>
<gene>
    <name evidence="2" type="ORF">KDL01_25945</name>
</gene>
<organism evidence="2 3">
    <name type="scientific">Actinospica durhamensis</name>
    <dbReference type="NCBI Taxonomy" id="1508375"/>
    <lineage>
        <taxon>Bacteria</taxon>
        <taxon>Bacillati</taxon>
        <taxon>Actinomycetota</taxon>
        <taxon>Actinomycetes</taxon>
        <taxon>Catenulisporales</taxon>
        <taxon>Actinospicaceae</taxon>
        <taxon>Actinospica</taxon>
    </lineage>
</organism>
<dbReference type="AlphaFoldDB" id="A0A941EQR7"/>
<accession>A0A941EQR7</accession>
<dbReference type="EMBL" id="JAGSOG010000159">
    <property type="protein sequence ID" value="MBR7836750.1"/>
    <property type="molecule type" value="Genomic_DNA"/>
</dbReference>
<evidence type="ECO:0000313" key="3">
    <source>
        <dbReference type="Proteomes" id="UP000675781"/>
    </source>
</evidence>
<dbReference type="Proteomes" id="UP000675781">
    <property type="component" value="Unassembled WGS sequence"/>
</dbReference>
<protein>
    <submittedName>
        <fullName evidence="2">Uncharacterized protein</fullName>
    </submittedName>
</protein>
<name>A0A941EQR7_9ACTN</name>
<reference evidence="2" key="1">
    <citation type="submission" date="2021-04" db="EMBL/GenBank/DDBJ databases">
        <title>Genome based classification of Actinospica acidithermotolerans sp. nov., an actinobacterium isolated from an Indonesian hot spring.</title>
        <authorList>
            <person name="Kusuma A.B."/>
            <person name="Putra K.E."/>
            <person name="Nafisah S."/>
            <person name="Loh J."/>
            <person name="Nouioui I."/>
            <person name="Goodfellow M."/>
        </authorList>
    </citation>
    <scope>NUCLEOTIDE SEQUENCE</scope>
    <source>
        <strain evidence="2">CSCA 57</strain>
    </source>
</reference>
<comment type="caution">
    <text evidence="2">The sequence shown here is derived from an EMBL/GenBank/DDBJ whole genome shotgun (WGS) entry which is preliminary data.</text>
</comment>
<keyword evidence="3" id="KW-1185">Reference proteome</keyword>
<sequence>MELALASDRNDLDLPDRSVEGVREQRATHSTAGAQEVVEGYSADYPTVLTLRDVHVDATATVSQ</sequence>